<reference evidence="1" key="1">
    <citation type="submission" date="2017-05" db="UniProtKB">
        <authorList>
            <consortium name="EnsemblMetazoa"/>
        </authorList>
    </citation>
    <scope>IDENTIFICATION</scope>
</reference>
<sequence>MKWSEKPLLQVESTDKSEISSGLLVINRSKVLPKTCVGTSINCIRSAENI</sequence>
<name>A0A1X7TCI6_AMPQE</name>
<evidence type="ECO:0000313" key="1">
    <source>
        <dbReference type="EnsemblMetazoa" id="Aqu2.1.12173_001"/>
    </source>
</evidence>
<dbReference type="AlphaFoldDB" id="A0A1X7TCI6"/>
<dbReference type="InParanoid" id="A0A1X7TCI6"/>
<protein>
    <submittedName>
        <fullName evidence="1">Uncharacterized protein</fullName>
    </submittedName>
</protein>
<proteinExistence type="predicted"/>
<organism evidence="1">
    <name type="scientific">Amphimedon queenslandica</name>
    <name type="common">Sponge</name>
    <dbReference type="NCBI Taxonomy" id="400682"/>
    <lineage>
        <taxon>Eukaryota</taxon>
        <taxon>Metazoa</taxon>
        <taxon>Porifera</taxon>
        <taxon>Demospongiae</taxon>
        <taxon>Heteroscleromorpha</taxon>
        <taxon>Haplosclerida</taxon>
        <taxon>Niphatidae</taxon>
        <taxon>Amphimedon</taxon>
    </lineage>
</organism>
<dbReference type="EnsemblMetazoa" id="Aqu2.1.12173_001">
    <property type="protein sequence ID" value="Aqu2.1.12173_001"/>
    <property type="gene ID" value="Aqu2.1.12173"/>
</dbReference>
<accession>A0A1X7TCI6</accession>